<name>A0A4C1W2L1_EUMVA</name>
<gene>
    <name evidence="1" type="ORF">EVAR_39442_1</name>
</gene>
<evidence type="ECO:0000313" key="1">
    <source>
        <dbReference type="EMBL" id="GBP44434.1"/>
    </source>
</evidence>
<organism evidence="1 2">
    <name type="scientific">Eumeta variegata</name>
    <name type="common">Bagworm moth</name>
    <name type="synonym">Eumeta japonica</name>
    <dbReference type="NCBI Taxonomy" id="151549"/>
    <lineage>
        <taxon>Eukaryota</taxon>
        <taxon>Metazoa</taxon>
        <taxon>Ecdysozoa</taxon>
        <taxon>Arthropoda</taxon>
        <taxon>Hexapoda</taxon>
        <taxon>Insecta</taxon>
        <taxon>Pterygota</taxon>
        <taxon>Neoptera</taxon>
        <taxon>Endopterygota</taxon>
        <taxon>Lepidoptera</taxon>
        <taxon>Glossata</taxon>
        <taxon>Ditrysia</taxon>
        <taxon>Tineoidea</taxon>
        <taxon>Psychidae</taxon>
        <taxon>Oiketicinae</taxon>
        <taxon>Eumeta</taxon>
    </lineage>
</organism>
<evidence type="ECO:0000313" key="2">
    <source>
        <dbReference type="Proteomes" id="UP000299102"/>
    </source>
</evidence>
<dbReference type="AlphaFoldDB" id="A0A4C1W2L1"/>
<protein>
    <submittedName>
        <fullName evidence="1">Uncharacterized protein</fullName>
    </submittedName>
</protein>
<sequence length="116" mass="13082">MKAHTTAGAMRVSNSNRTAINQRNSFDLFRDQRVYCPDPDGRVRSILIFRATTAINQFGLDEPLKRRVASHSRRASLVTRAITVTSRRIRYIQPSCRDAEEAETSRVITTSATVVT</sequence>
<proteinExistence type="predicted"/>
<accession>A0A4C1W2L1</accession>
<dbReference type="EMBL" id="BGZK01000453">
    <property type="protein sequence ID" value="GBP44434.1"/>
    <property type="molecule type" value="Genomic_DNA"/>
</dbReference>
<dbReference type="Proteomes" id="UP000299102">
    <property type="component" value="Unassembled WGS sequence"/>
</dbReference>
<reference evidence="1 2" key="1">
    <citation type="journal article" date="2019" name="Commun. Biol.">
        <title>The bagworm genome reveals a unique fibroin gene that provides high tensile strength.</title>
        <authorList>
            <person name="Kono N."/>
            <person name="Nakamura H."/>
            <person name="Ohtoshi R."/>
            <person name="Tomita M."/>
            <person name="Numata K."/>
            <person name="Arakawa K."/>
        </authorList>
    </citation>
    <scope>NUCLEOTIDE SEQUENCE [LARGE SCALE GENOMIC DNA]</scope>
</reference>
<keyword evidence="2" id="KW-1185">Reference proteome</keyword>
<comment type="caution">
    <text evidence="1">The sequence shown here is derived from an EMBL/GenBank/DDBJ whole genome shotgun (WGS) entry which is preliminary data.</text>
</comment>